<evidence type="ECO:0000313" key="1">
    <source>
        <dbReference type="EMBL" id="MBA0600565.1"/>
    </source>
</evidence>
<protein>
    <submittedName>
        <fullName evidence="1">Uncharacterized protein</fullName>
    </submittedName>
</protein>
<reference evidence="1 2" key="1">
    <citation type="journal article" date="2019" name="Genome Biol. Evol.">
        <title>Insights into the evolution of the New World diploid cottons (Gossypium, subgenus Houzingenia) based on genome sequencing.</title>
        <authorList>
            <person name="Grover C.E."/>
            <person name="Arick M.A. 2nd"/>
            <person name="Thrash A."/>
            <person name="Conover J.L."/>
            <person name="Sanders W.S."/>
            <person name="Peterson D.G."/>
            <person name="Frelichowski J.E."/>
            <person name="Scheffler J.A."/>
            <person name="Scheffler B.E."/>
            <person name="Wendel J.F."/>
        </authorList>
    </citation>
    <scope>NUCLEOTIDE SEQUENCE [LARGE SCALE GENOMIC DNA]</scope>
    <source>
        <strain evidence="1">8</strain>
        <tissue evidence="1">Leaf</tissue>
    </source>
</reference>
<dbReference type="AlphaFoldDB" id="A0A7J8QG98"/>
<feature type="non-terminal residue" evidence="1">
    <location>
        <position position="37"/>
    </location>
</feature>
<organism evidence="1 2">
    <name type="scientific">Gossypium raimondii</name>
    <name type="common">Peruvian cotton</name>
    <name type="synonym">Gossypium klotzschianum subsp. raimondii</name>
    <dbReference type="NCBI Taxonomy" id="29730"/>
    <lineage>
        <taxon>Eukaryota</taxon>
        <taxon>Viridiplantae</taxon>
        <taxon>Streptophyta</taxon>
        <taxon>Embryophyta</taxon>
        <taxon>Tracheophyta</taxon>
        <taxon>Spermatophyta</taxon>
        <taxon>Magnoliopsida</taxon>
        <taxon>eudicotyledons</taxon>
        <taxon>Gunneridae</taxon>
        <taxon>Pentapetalae</taxon>
        <taxon>rosids</taxon>
        <taxon>malvids</taxon>
        <taxon>Malvales</taxon>
        <taxon>Malvaceae</taxon>
        <taxon>Malvoideae</taxon>
        <taxon>Gossypium</taxon>
    </lineage>
</organism>
<evidence type="ECO:0000313" key="2">
    <source>
        <dbReference type="Proteomes" id="UP000593578"/>
    </source>
</evidence>
<proteinExistence type="predicted"/>
<sequence>MESHPHTAAVVSCGDEGIKMWTPEAIDKALLPINVEE</sequence>
<gene>
    <name evidence="1" type="ORF">Gorai_006749</name>
</gene>
<dbReference type="EMBL" id="JABEZZ010000011">
    <property type="protein sequence ID" value="MBA0600565.1"/>
    <property type="molecule type" value="Genomic_DNA"/>
</dbReference>
<dbReference type="Proteomes" id="UP000593578">
    <property type="component" value="Unassembled WGS sequence"/>
</dbReference>
<accession>A0A7J8QG98</accession>
<name>A0A7J8QG98_GOSRA</name>
<comment type="caution">
    <text evidence="1">The sequence shown here is derived from an EMBL/GenBank/DDBJ whole genome shotgun (WGS) entry which is preliminary data.</text>
</comment>